<protein>
    <submittedName>
        <fullName evidence="2">Uncharacterized protein</fullName>
    </submittedName>
</protein>
<sequence length="38" mass="4863">MQKELTQQQKFEKMIEKWKKQTKQIENDIEKRNNRKQK</sequence>
<accession>A0A1T4YDS4</accession>
<organism evidence="2 3">
    <name type="scientific">Caloramator quimbayensis</name>
    <dbReference type="NCBI Taxonomy" id="1147123"/>
    <lineage>
        <taxon>Bacteria</taxon>
        <taxon>Bacillati</taxon>
        <taxon>Bacillota</taxon>
        <taxon>Clostridia</taxon>
        <taxon>Eubacteriales</taxon>
        <taxon>Clostridiaceae</taxon>
        <taxon>Caloramator</taxon>
    </lineage>
</organism>
<dbReference type="Proteomes" id="UP000190105">
    <property type="component" value="Unassembled WGS sequence"/>
</dbReference>
<gene>
    <name evidence="2" type="ORF">SAMN05443428_13912</name>
</gene>
<evidence type="ECO:0000256" key="1">
    <source>
        <dbReference type="SAM" id="MobiDB-lite"/>
    </source>
</evidence>
<dbReference type="EMBL" id="FUYH01000039">
    <property type="protein sequence ID" value="SKA99926.1"/>
    <property type="molecule type" value="Genomic_DNA"/>
</dbReference>
<reference evidence="3" key="1">
    <citation type="submission" date="2017-02" db="EMBL/GenBank/DDBJ databases">
        <authorList>
            <person name="Varghese N."/>
            <person name="Submissions S."/>
        </authorList>
    </citation>
    <scope>NUCLEOTIDE SEQUENCE [LARGE SCALE GENOMIC DNA]</scope>
    <source>
        <strain evidence="3">USBA 833</strain>
    </source>
</reference>
<proteinExistence type="predicted"/>
<feature type="region of interest" description="Disordered" evidence="1">
    <location>
        <begin position="19"/>
        <end position="38"/>
    </location>
</feature>
<feature type="compositionally biased region" description="Basic and acidic residues" evidence="1">
    <location>
        <begin position="19"/>
        <end position="32"/>
    </location>
</feature>
<evidence type="ECO:0000313" key="2">
    <source>
        <dbReference type="EMBL" id="SKA99926.1"/>
    </source>
</evidence>
<keyword evidence="3" id="KW-1185">Reference proteome</keyword>
<dbReference type="STRING" id="1147123.SAMN05443428_13912"/>
<dbReference type="AlphaFoldDB" id="A0A1T4YDS4"/>
<name>A0A1T4YDS4_9CLOT</name>
<evidence type="ECO:0000313" key="3">
    <source>
        <dbReference type="Proteomes" id="UP000190105"/>
    </source>
</evidence>